<accession>A0A089HLF3</accession>
<feature type="domain" description="GGDEF" evidence="7">
    <location>
        <begin position="407"/>
        <end position="542"/>
    </location>
</feature>
<dbReference type="InterPro" id="IPR043128">
    <property type="entry name" value="Rev_trsase/Diguanyl_cyclase"/>
</dbReference>
<gene>
    <name evidence="8" type="ORF">PDUR_13425</name>
</gene>
<evidence type="ECO:0000256" key="5">
    <source>
        <dbReference type="ARBA" id="ARBA00023136"/>
    </source>
</evidence>
<evidence type="ECO:0000259" key="7">
    <source>
        <dbReference type="PROSITE" id="PS50887"/>
    </source>
</evidence>
<dbReference type="Proteomes" id="UP000029409">
    <property type="component" value="Chromosome"/>
</dbReference>
<name>A0A089HLF3_PAEDU</name>
<feature type="transmembrane region" description="Helical" evidence="6">
    <location>
        <begin position="7"/>
        <end position="28"/>
    </location>
</feature>
<dbReference type="PANTHER" id="PTHR46663:SF2">
    <property type="entry name" value="GGDEF DOMAIN-CONTAINING PROTEIN"/>
    <property type="match status" value="1"/>
</dbReference>
<dbReference type="GO" id="GO:0005886">
    <property type="term" value="C:plasma membrane"/>
    <property type="evidence" value="ECO:0007669"/>
    <property type="project" value="UniProtKB-SubCell"/>
</dbReference>
<keyword evidence="5 6" id="KW-0472">Membrane</keyword>
<dbReference type="Gene3D" id="3.30.70.270">
    <property type="match status" value="1"/>
</dbReference>
<dbReference type="RefSeq" id="WP_042206624.1">
    <property type="nucleotide sequence ID" value="NZ_CP009288.1"/>
</dbReference>
<evidence type="ECO:0000256" key="6">
    <source>
        <dbReference type="SAM" id="Phobius"/>
    </source>
</evidence>
<dbReference type="GO" id="GO:0007165">
    <property type="term" value="P:signal transduction"/>
    <property type="evidence" value="ECO:0007669"/>
    <property type="project" value="InterPro"/>
</dbReference>
<reference evidence="8 9" key="1">
    <citation type="submission" date="2014-08" db="EMBL/GenBank/DDBJ databases">
        <title>Comparative genomics of the Paenibacillus odorifer group.</title>
        <authorList>
            <person name="den Bakker H.C."/>
            <person name="Tsai Y.-C."/>
            <person name="Martin N."/>
            <person name="Korlach J."/>
            <person name="Wiedmann M."/>
        </authorList>
    </citation>
    <scope>NUCLEOTIDE SEQUENCE [LARGE SCALE GENOMIC DNA]</scope>
    <source>
        <strain evidence="8 9">DSM 1735</strain>
    </source>
</reference>
<dbReference type="InterPro" id="IPR033479">
    <property type="entry name" value="dCache_1"/>
</dbReference>
<dbReference type="PANTHER" id="PTHR46663">
    <property type="entry name" value="DIGUANYLATE CYCLASE DGCT-RELATED"/>
    <property type="match status" value="1"/>
</dbReference>
<evidence type="ECO:0000256" key="1">
    <source>
        <dbReference type="ARBA" id="ARBA00004651"/>
    </source>
</evidence>
<dbReference type="InterPro" id="IPR000160">
    <property type="entry name" value="GGDEF_dom"/>
</dbReference>
<dbReference type="eggNOG" id="COG2199">
    <property type="taxonomic scope" value="Bacteria"/>
</dbReference>
<keyword evidence="2" id="KW-1003">Cell membrane</keyword>
<dbReference type="STRING" id="44251.PDUR_13425"/>
<dbReference type="Gene3D" id="3.30.450.20">
    <property type="entry name" value="PAS domain"/>
    <property type="match status" value="1"/>
</dbReference>
<dbReference type="Pfam" id="PF02743">
    <property type="entry name" value="dCache_1"/>
    <property type="match status" value="1"/>
</dbReference>
<evidence type="ECO:0000256" key="2">
    <source>
        <dbReference type="ARBA" id="ARBA00022475"/>
    </source>
</evidence>
<dbReference type="NCBIfam" id="TIGR00254">
    <property type="entry name" value="GGDEF"/>
    <property type="match status" value="1"/>
</dbReference>
<sequence>MSINLRTIFAGAFAAVIILLTVLLSYLIGNESSKTAEVTNGKSLAEASYQMSYNLNHFMLARTGEVEVLSKLGAFQEPVSEDEIAGLLNQLKESLPAFTWIGYADTKGNVLSATGDILEGGSIEEQPVFQNGIKSPYIGDVQDDSLLAEILPNPSGERLQFVDIGVPVKDKSGRTLGVLAARLSWEWAHQVESSILAPLEERVEGADVYIVSNNNNRILLGPSSQVGKQMSDLALQLASQGKNSWLIEEHKGSQTYITGYAYAEGEMNYPGTGWSVIIRQSADIALAPVHKLQNSIVLSGMAIAVLCGIAGWLLAGWIIRPLQRITESADELSSSGKVEIPEFKRIKELSILSRSLRNLVNKLTRPEPEPFYMSDLTRHDPLTGLPNRTALDDYLAHAVNKAKRNRSTLSFLYLGLDGFKKVNETLGHKTGDKLLQEVSFRLLESTRENEMITRIGGDEFVVILHTSAAKPMQEAEAVAKRIIDKINQPFLIDGEFVHVGCSIGAAVWSPENQDTSEIMRLADDAYYISKRSGKNRITFETAV</sequence>
<dbReference type="Gene3D" id="6.10.340.10">
    <property type="match status" value="1"/>
</dbReference>
<dbReference type="PROSITE" id="PS50887">
    <property type="entry name" value="GGDEF"/>
    <property type="match status" value="1"/>
</dbReference>
<dbReference type="InterPro" id="IPR052163">
    <property type="entry name" value="DGC-Regulatory_Protein"/>
</dbReference>
<dbReference type="InterPro" id="IPR003660">
    <property type="entry name" value="HAMP_dom"/>
</dbReference>
<dbReference type="KEGG" id="pdu:PDUR_13425"/>
<organism evidence="8 9">
    <name type="scientific">Paenibacillus durus</name>
    <name type="common">Paenibacillus azotofixans</name>
    <dbReference type="NCBI Taxonomy" id="44251"/>
    <lineage>
        <taxon>Bacteria</taxon>
        <taxon>Bacillati</taxon>
        <taxon>Bacillota</taxon>
        <taxon>Bacilli</taxon>
        <taxon>Bacillales</taxon>
        <taxon>Paenibacillaceae</taxon>
        <taxon>Paenibacillus</taxon>
    </lineage>
</organism>
<dbReference type="Pfam" id="PF00990">
    <property type="entry name" value="GGDEF"/>
    <property type="match status" value="1"/>
</dbReference>
<evidence type="ECO:0000313" key="8">
    <source>
        <dbReference type="EMBL" id="AIQ12796.1"/>
    </source>
</evidence>
<dbReference type="SMART" id="SM00267">
    <property type="entry name" value="GGDEF"/>
    <property type="match status" value="1"/>
</dbReference>
<keyword evidence="9" id="KW-1185">Reference proteome</keyword>
<protein>
    <submittedName>
        <fullName evidence="8">Diguanylate cyclase</fullName>
    </submittedName>
</protein>
<keyword evidence="4 6" id="KW-1133">Transmembrane helix</keyword>
<evidence type="ECO:0000256" key="3">
    <source>
        <dbReference type="ARBA" id="ARBA00022692"/>
    </source>
</evidence>
<dbReference type="EMBL" id="CP009288">
    <property type="protein sequence ID" value="AIQ12796.1"/>
    <property type="molecule type" value="Genomic_DNA"/>
</dbReference>
<evidence type="ECO:0000313" key="9">
    <source>
        <dbReference type="Proteomes" id="UP000029409"/>
    </source>
</evidence>
<evidence type="ECO:0000256" key="4">
    <source>
        <dbReference type="ARBA" id="ARBA00022989"/>
    </source>
</evidence>
<dbReference type="Pfam" id="PF00672">
    <property type="entry name" value="HAMP"/>
    <property type="match status" value="1"/>
</dbReference>
<proteinExistence type="predicted"/>
<feature type="transmembrane region" description="Helical" evidence="6">
    <location>
        <begin position="296"/>
        <end position="319"/>
    </location>
</feature>
<dbReference type="AlphaFoldDB" id="A0A089HLF3"/>
<comment type="subcellular location">
    <subcellularLocation>
        <location evidence="1">Cell membrane</location>
        <topology evidence="1">Multi-pass membrane protein</topology>
    </subcellularLocation>
</comment>
<keyword evidence="3 6" id="KW-0812">Transmembrane</keyword>
<dbReference type="InterPro" id="IPR029787">
    <property type="entry name" value="Nucleotide_cyclase"/>
</dbReference>
<dbReference type="OrthoDB" id="9759607at2"/>
<dbReference type="SUPFAM" id="SSF55073">
    <property type="entry name" value="Nucleotide cyclase"/>
    <property type="match status" value="1"/>
</dbReference>
<dbReference type="CDD" id="cd01949">
    <property type="entry name" value="GGDEF"/>
    <property type="match status" value="1"/>
</dbReference>